<dbReference type="GO" id="GO:0004222">
    <property type="term" value="F:metalloendopeptidase activity"/>
    <property type="evidence" value="ECO:0007669"/>
    <property type="project" value="TreeGrafter"/>
</dbReference>
<evidence type="ECO:0000313" key="4">
    <source>
        <dbReference type="Proteomes" id="UP000825051"/>
    </source>
</evidence>
<keyword evidence="4" id="KW-1185">Reference proteome</keyword>
<reference evidence="3" key="1">
    <citation type="submission" date="2021-08" db="EMBL/GenBank/DDBJ databases">
        <title>Genome of a novel bacterium of the phylum Verrucomicrobia, Oleiharenicola sp. KSB-15.</title>
        <authorList>
            <person name="Chung J.-H."/>
            <person name="Ahn J.-H."/>
            <person name="Yoon Y."/>
            <person name="Kim D.-Y."/>
            <person name="An S.-H."/>
            <person name="Park I."/>
            <person name="Yeon J."/>
        </authorList>
    </citation>
    <scope>NUCLEOTIDE SEQUENCE</scope>
    <source>
        <strain evidence="3">KSB-15</strain>
    </source>
</reference>
<feature type="signal peptide" evidence="1">
    <location>
        <begin position="1"/>
        <end position="19"/>
    </location>
</feature>
<evidence type="ECO:0000259" key="2">
    <source>
        <dbReference type="Pfam" id="PF01551"/>
    </source>
</evidence>
<dbReference type="Proteomes" id="UP000825051">
    <property type="component" value="Chromosome"/>
</dbReference>
<dbReference type="EMBL" id="CP080507">
    <property type="protein sequence ID" value="QYM80516.1"/>
    <property type="molecule type" value="Genomic_DNA"/>
</dbReference>
<dbReference type="PANTHER" id="PTHR21666">
    <property type="entry name" value="PEPTIDASE-RELATED"/>
    <property type="match status" value="1"/>
</dbReference>
<dbReference type="InterPro" id="IPR016047">
    <property type="entry name" value="M23ase_b-sheet_dom"/>
</dbReference>
<feature type="domain" description="M23ase beta-sheet core" evidence="2">
    <location>
        <begin position="68"/>
        <end position="173"/>
    </location>
</feature>
<keyword evidence="1" id="KW-0732">Signal</keyword>
<dbReference type="Pfam" id="PF01551">
    <property type="entry name" value="Peptidase_M23"/>
    <property type="match status" value="1"/>
</dbReference>
<sequence>MRAWRVLVAVAFIASVSTAATSDFTFTWPTPNPAFMAGKGIDAFLQQAGSGDPASGGYGGVRSGGKQFHEGLDLKPVKRDRRGEPTDEVFAAINGIVRYVNSVAGNSSYGRYIVLEHPGVTPAIYTLYAHLNRIAPGVRAGVEVRAGEVLGVMGHTAGGYTIPRDRAHLHFEMGVMVTQSFQRWYDQQKFGSRNDHGLWNGMNLMGFDPQEFLTLWRGHRVKNVQEYLEKLPAVVRVKIATKHVPDFVRRYPSLLRAPLPPGGVAGWEIEFDRSGIPFAWTPLNWSGVVGLAAERPQIISVDVARMRAFACKNLAVSRRGGQWAPGRDLHTVLAQLFGLK</sequence>
<dbReference type="RefSeq" id="WP_220165818.1">
    <property type="nucleotide sequence ID" value="NZ_CP080507.1"/>
</dbReference>
<accession>A0A8F9XMQ5</accession>
<feature type="chain" id="PRO_5034141420" evidence="1">
    <location>
        <begin position="20"/>
        <end position="340"/>
    </location>
</feature>
<dbReference type="PANTHER" id="PTHR21666:SF270">
    <property type="entry name" value="MUREIN HYDROLASE ACTIVATOR ENVC"/>
    <property type="match status" value="1"/>
</dbReference>
<name>A0A8F9XMQ5_9BACT</name>
<evidence type="ECO:0000256" key="1">
    <source>
        <dbReference type="SAM" id="SignalP"/>
    </source>
</evidence>
<dbReference type="AlphaFoldDB" id="A0A8F9XMQ5"/>
<proteinExistence type="predicted"/>
<dbReference type="SUPFAM" id="SSF51261">
    <property type="entry name" value="Duplicated hybrid motif"/>
    <property type="match status" value="1"/>
</dbReference>
<dbReference type="Gene3D" id="2.70.70.10">
    <property type="entry name" value="Glucose Permease (Domain IIA)"/>
    <property type="match status" value="1"/>
</dbReference>
<organism evidence="3 4">
    <name type="scientific">Horticoccus luteus</name>
    <dbReference type="NCBI Taxonomy" id="2862869"/>
    <lineage>
        <taxon>Bacteria</taxon>
        <taxon>Pseudomonadati</taxon>
        <taxon>Verrucomicrobiota</taxon>
        <taxon>Opitutia</taxon>
        <taxon>Opitutales</taxon>
        <taxon>Opitutaceae</taxon>
        <taxon>Horticoccus</taxon>
    </lineage>
</organism>
<dbReference type="CDD" id="cd12797">
    <property type="entry name" value="M23_peptidase"/>
    <property type="match status" value="1"/>
</dbReference>
<gene>
    <name evidence="3" type="ORF">K0B96_07885</name>
</gene>
<dbReference type="InterPro" id="IPR011055">
    <property type="entry name" value="Dup_hybrid_motif"/>
</dbReference>
<evidence type="ECO:0000313" key="3">
    <source>
        <dbReference type="EMBL" id="QYM80516.1"/>
    </source>
</evidence>
<dbReference type="KEGG" id="ole:K0B96_07885"/>
<dbReference type="InterPro" id="IPR050570">
    <property type="entry name" value="Cell_wall_metabolism_enzyme"/>
</dbReference>
<protein>
    <submittedName>
        <fullName evidence="3">M23 family metallopeptidase</fullName>
    </submittedName>
</protein>